<protein>
    <submittedName>
        <fullName evidence="2">Class I SAM-dependent methyltransferase</fullName>
    </submittedName>
</protein>
<evidence type="ECO:0000313" key="3">
    <source>
        <dbReference type="Proteomes" id="UP000306552"/>
    </source>
</evidence>
<keyword evidence="3" id="KW-1185">Reference proteome</keyword>
<dbReference type="Pfam" id="PF08241">
    <property type="entry name" value="Methyltransf_11"/>
    <property type="match status" value="1"/>
</dbReference>
<sequence>MKTKEAYNLWAAEYDSDLNKTRDLDQKKTREILSQLNFKHVLEIGCGSGKNTMYFAEKAQTEIAIDFSEEMLKLAQERINLKHVIFKNVDLLKSWPIENDFADLISANLVLEHIKDLNHIFQQAYKKLNSKGLFYISELHPFKQYKGSKARFEIDGKSHVLETFTHHISDFINKAKINNFSLVDLQESFDEETKETLPRLIHFVFKKS</sequence>
<dbReference type="InterPro" id="IPR013216">
    <property type="entry name" value="Methyltransf_11"/>
</dbReference>
<keyword evidence="2" id="KW-0489">Methyltransferase</keyword>
<dbReference type="SUPFAM" id="SSF53335">
    <property type="entry name" value="S-adenosyl-L-methionine-dependent methyltransferases"/>
    <property type="match status" value="1"/>
</dbReference>
<dbReference type="EMBL" id="SWMU01000001">
    <property type="protein sequence ID" value="TKS57370.1"/>
    <property type="molecule type" value="Genomic_DNA"/>
</dbReference>
<evidence type="ECO:0000259" key="1">
    <source>
        <dbReference type="Pfam" id="PF08241"/>
    </source>
</evidence>
<dbReference type="Gene3D" id="3.40.50.150">
    <property type="entry name" value="Vaccinia Virus protein VP39"/>
    <property type="match status" value="1"/>
</dbReference>
<comment type="caution">
    <text evidence="2">The sequence shown here is derived from an EMBL/GenBank/DDBJ whole genome shotgun (WGS) entry which is preliminary data.</text>
</comment>
<dbReference type="AlphaFoldDB" id="A0A4U5TSR9"/>
<gene>
    <name evidence="2" type="ORF">FCN74_02810</name>
</gene>
<dbReference type="GO" id="GO:0032259">
    <property type="term" value="P:methylation"/>
    <property type="evidence" value="ECO:0007669"/>
    <property type="project" value="UniProtKB-KW"/>
</dbReference>
<dbReference type="InterPro" id="IPR029063">
    <property type="entry name" value="SAM-dependent_MTases_sf"/>
</dbReference>
<dbReference type="Proteomes" id="UP000306552">
    <property type="component" value="Unassembled WGS sequence"/>
</dbReference>
<accession>A0A4U5TSR9</accession>
<dbReference type="RefSeq" id="WP_138931073.1">
    <property type="nucleotide sequence ID" value="NZ_SWMU01000001.1"/>
</dbReference>
<keyword evidence="2" id="KW-0808">Transferase</keyword>
<feature type="domain" description="Methyltransferase type 11" evidence="1">
    <location>
        <begin position="42"/>
        <end position="136"/>
    </location>
</feature>
<dbReference type="OrthoDB" id="597202at2"/>
<dbReference type="GO" id="GO:0008757">
    <property type="term" value="F:S-adenosylmethionine-dependent methyltransferase activity"/>
    <property type="evidence" value="ECO:0007669"/>
    <property type="project" value="InterPro"/>
</dbReference>
<dbReference type="PANTHER" id="PTHR43861">
    <property type="entry name" value="TRANS-ACONITATE 2-METHYLTRANSFERASE-RELATED"/>
    <property type="match status" value="1"/>
</dbReference>
<reference evidence="2 3" key="1">
    <citation type="submission" date="2019-04" db="EMBL/GenBank/DDBJ databases">
        <title>Psychroflexus halotolerans sp. nov., isolated from a marine solar saltern.</title>
        <authorList>
            <person name="Feng X."/>
        </authorList>
    </citation>
    <scope>NUCLEOTIDE SEQUENCE [LARGE SCALE GENOMIC DNA]</scope>
    <source>
        <strain evidence="2 3">WDS2C27</strain>
    </source>
</reference>
<dbReference type="CDD" id="cd02440">
    <property type="entry name" value="AdoMet_MTases"/>
    <property type="match status" value="1"/>
</dbReference>
<organism evidence="2 3">
    <name type="scientific">Mesohalobacter halotolerans</name>
    <dbReference type="NCBI Taxonomy" id="1883405"/>
    <lineage>
        <taxon>Bacteria</taxon>
        <taxon>Pseudomonadati</taxon>
        <taxon>Bacteroidota</taxon>
        <taxon>Flavobacteriia</taxon>
        <taxon>Flavobacteriales</taxon>
        <taxon>Flavobacteriaceae</taxon>
        <taxon>Mesohalobacter</taxon>
    </lineage>
</organism>
<evidence type="ECO:0000313" key="2">
    <source>
        <dbReference type="EMBL" id="TKS57370.1"/>
    </source>
</evidence>
<name>A0A4U5TSR9_9FLAO</name>
<proteinExistence type="predicted"/>